<name>A0A4P2VXT7_FLUSA</name>
<dbReference type="OrthoDB" id="9808281at2"/>
<dbReference type="Pfam" id="PF01648">
    <property type="entry name" value="ACPS"/>
    <property type="match status" value="1"/>
</dbReference>
<dbReference type="InterPro" id="IPR037143">
    <property type="entry name" value="4-PPantetheinyl_Trfase_dom_sf"/>
</dbReference>
<keyword evidence="2 5" id="KW-0808">Transferase</keyword>
<sequence length="248" mass="29185">MNYWEVKNNDVVHLNNDEVHIWRVNISEAENYLFKYKQILDEIELNKFRKFYKKIDVIRSIVGRALIRILSAKYLDLKTSQVLFAYSKYHKPFLSENINVKNLKFNISHAGNWIALAFCLEHEIGVDIEEFNNDFDMAGSAKLVFSLCEYNAWLSLSSIDKCASFFHVWSCKEAIIKALGLGFYYPPENITVSIDPQKSCEVIEDKNSDYPVWDWTLEKFYIDANYSAAIATKKKNFIIKYFEWNDFK</sequence>
<dbReference type="InterPro" id="IPR055066">
    <property type="entry name" value="AASDHPPT_N"/>
</dbReference>
<proteinExistence type="inferred from homology"/>
<reference evidence="5 6" key="1">
    <citation type="submission" date="2018-12" db="EMBL/GenBank/DDBJ databases">
        <title>Rubrispira sanarue gen. nov., sp., nov., a member of the order Silvanigrellales, isolated from a brackish lake in Hamamatsu Japan.</title>
        <authorList>
            <person name="Maejima Y."/>
            <person name="Iino T."/>
            <person name="Muraguchi Y."/>
            <person name="Fukuda K."/>
            <person name="Nojiri H."/>
            <person name="Ohkuma M."/>
            <person name="Moriuchi R."/>
            <person name="Dohra H."/>
            <person name="Kimbara K."/>
            <person name="Shintani M."/>
        </authorList>
    </citation>
    <scope>NUCLEOTIDE SEQUENCE [LARGE SCALE GENOMIC DNA]</scope>
    <source>
        <strain evidence="5 6">RF1110005</strain>
    </source>
</reference>
<comment type="similarity">
    <text evidence="1">Belongs to the P-Pant transferase superfamily. Gsp/Sfp/HetI/AcpT family.</text>
</comment>
<gene>
    <name evidence="5" type="ORF">JCM31447_29260</name>
</gene>
<dbReference type="Gene3D" id="3.90.470.20">
    <property type="entry name" value="4'-phosphopantetheinyl transferase domain"/>
    <property type="match status" value="2"/>
</dbReference>
<dbReference type="AlphaFoldDB" id="A0A4P2VXT7"/>
<dbReference type="RefSeq" id="WP_130612224.1">
    <property type="nucleotide sequence ID" value="NZ_AP019368.1"/>
</dbReference>
<dbReference type="Pfam" id="PF22624">
    <property type="entry name" value="AASDHPPT_N"/>
    <property type="match status" value="1"/>
</dbReference>
<evidence type="ECO:0000256" key="2">
    <source>
        <dbReference type="ARBA" id="ARBA00022679"/>
    </source>
</evidence>
<protein>
    <submittedName>
        <fullName evidence="5">4'-phosphopantetheinyl transferase</fullName>
    </submittedName>
</protein>
<feature type="domain" description="4'-phosphopantetheinyl transferase" evidence="3">
    <location>
        <begin position="124"/>
        <end position="231"/>
    </location>
</feature>
<dbReference type="EMBL" id="AP019368">
    <property type="protein sequence ID" value="BBH54455.1"/>
    <property type="molecule type" value="Genomic_DNA"/>
</dbReference>
<dbReference type="InterPro" id="IPR008278">
    <property type="entry name" value="4-PPantetheinyl_Trfase_dom"/>
</dbReference>
<dbReference type="PANTHER" id="PTHR12215:SF10">
    <property type="entry name" value="L-AMINOADIPATE-SEMIALDEHYDE DEHYDROGENASE-PHOSPHOPANTETHEINYL TRANSFERASE"/>
    <property type="match status" value="1"/>
</dbReference>
<dbReference type="KEGG" id="sbf:JCM31447_29260"/>
<evidence type="ECO:0000259" key="3">
    <source>
        <dbReference type="Pfam" id="PF01648"/>
    </source>
</evidence>
<evidence type="ECO:0000259" key="4">
    <source>
        <dbReference type="Pfam" id="PF22624"/>
    </source>
</evidence>
<evidence type="ECO:0000256" key="1">
    <source>
        <dbReference type="ARBA" id="ARBA00010990"/>
    </source>
</evidence>
<evidence type="ECO:0000313" key="5">
    <source>
        <dbReference type="EMBL" id="BBH54455.1"/>
    </source>
</evidence>
<dbReference type="GO" id="GO:0005829">
    <property type="term" value="C:cytosol"/>
    <property type="evidence" value="ECO:0007669"/>
    <property type="project" value="TreeGrafter"/>
</dbReference>
<dbReference type="GO" id="GO:0000287">
    <property type="term" value="F:magnesium ion binding"/>
    <property type="evidence" value="ECO:0007669"/>
    <property type="project" value="InterPro"/>
</dbReference>
<organism evidence="5 6">
    <name type="scientific">Fluviispira sanaruensis</name>
    <dbReference type="NCBI Taxonomy" id="2493639"/>
    <lineage>
        <taxon>Bacteria</taxon>
        <taxon>Pseudomonadati</taxon>
        <taxon>Bdellovibrionota</taxon>
        <taxon>Oligoflexia</taxon>
        <taxon>Silvanigrellales</taxon>
        <taxon>Silvanigrellaceae</taxon>
        <taxon>Fluviispira</taxon>
    </lineage>
</organism>
<evidence type="ECO:0000313" key="6">
    <source>
        <dbReference type="Proteomes" id="UP000291236"/>
    </source>
</evidence>
<dbReference type="PANTHER" id="PTHR12215">
    <property type="entry name" value="PHOSPHOPANTETHEINE TRANSFERASE"/>
    <property type="match status" value="1"/>
</dbReference>
<dbReference type="Proteomes" id="UP000291236">
    <property type="component" value="Chromosome"/>
</dbReference>
<feature type="domain" description="4'-phosphopantetheinyl transferase N-terminal" evidence="4">
    <location>
        <begin position="37"/>
        <end position="117"/>
    </location>
</feature>
<dbReference type="SUPFAM" id="SSF56214">
    <property type="entry name" value="4'-phosphopantetheinyl transferase"/>
    <property type="match status" value="2"/>
</dbReference>
<dbReference type="GO" id="GO:0019878">
    <property type="term" value="P:lysine biosynthetic process via aminoadipic acid"/>
    <property type="evidence" value="ECO:0007669"/>
    <property type="project" value="TreeGrafter"/>
</dbReference>
<dbReference type="InterPro" id="IPR050559">
    <property type="entry name" value="P-Pant_transferase_sf"/>
</dbReference>
<dbReference type="GO" id="GO:0008897">
    <property type="term" value="F:holo-[acyl-carrier-protein] synthase activity"/>
    <property type="evidence" value="ECO:0007669"/>
    <property type="project" value="InterPro"/>
</dbReference>
<keyword evidence="6" id="KW-1185">Reference proteome</keyword>
<accession>A0A4P2VXT7</accession>